<dbReference type="Proteomes" id="UP001652741">
    <property type="component" value="Chromosome ssa07"/>
</dbReference>
<gene>
    <name evidence="4" type="primary">LOC123743740</name>
</gene>
<evidence type="ECO:0000313" key="4">
    <source>
        <dbReference type="RefSeq" id="XP_045577558.1"/>
    </source>
</evidence>
<feature type="domain" description="SWIM-type" evidence="2">
    <location>
        <begin position="7"/>
        <end position="36"/>
    </location>
</feature>
<reference evidence="4" key="1">
    <citation type="submission" date="2025-08" db="UniProtKB">
        <authorList>
            <consortium name="RefSeq"/>
        </authorList>
    </citation>
    <scope>IDENTIFICATION</scope>
</reference>
<dbReference type="InterPro" id="IPR007527">
    <property type="entry name" value="Znf_SWIM"/>
</dbReference>
<evidence type="ECO:0000259" key="2">
    <source>
        <dbReference type="PROSITE" id="PS50966"/>
    </source>
</evidence>
<organism evidence="3 4">
    <name type="scientific">Salmo salar</name>
    <name type="common">Atlantic salmon</name>
    <dbReference type="NCBI Taxonomy" id="8030"/>
    <lineage>
        <taxon>Eukaryota</taxon>
        <taxon>Metazoa</taxon>
        <taxon>Chordata</taxon>
        <taxon>Craniata</taxon>
        <taxon>Vertebrata</taxon>
        <taxon>Euteleostomi</taxon>
        <taxon>Actinopterygii</taxon>
        <taxon>Neopterygii</taxon>
        <taxon>Teleostei</taxon>
        <taxon>Protacanthopterygii</taxon>
        <taxon>Salmoniformes</taxon>
        <taxon>Salmonidae</taxon>
        <taxon>Salmoninae</taxon>
        <taxon>Salmo</taxon>
    </lineage>
</organism>
<keyword evidence="1" id="KW-0479">Metal-binding</keyword>
<protein>
    <recommendedName>
        <fullName evidence="2">SWIM-type domain-containing protein</fullName>
    </recommendedName>
</protein>
<dbReference type="Gene3D" id="3.90.320.10">
    <property type="match status" value="1"/>
</dbReference>
<keyword evidence="1" id="KW-0863">Zinc-finger</keyword>
<dbReference type="PANTHER" id="PTHR47526">
    <property type="entry name" value="ATP-DEPENDENT DNA HELICASE"/>
    <property type="match status" value="1"/>
</dbReference>
<dbReference type="SUPFAM" id="SSF52980">
    <property type="entry name" value="Restriction endonuclease-like"/>
    <property type="match status" value="1"/>
</dbReference>
<evidence type="ECO:0000313" key="3">
    <source>
        <dbReference type="Proteomes" id="UP001652741"/>
    </source>
</evidence>
<keyword evidence="3" id="KW-1185">Reference proteome</keyword>
<dbReference type="PROSITE" id="PS50966">
    <property type="entry name" value="ZF_SWIM"/>
    <property type="match status" value="1"/>
</dbReference>
<keyword evidence="1" id="KW-0862">Zinc</keyword>
<dbReference type="PANTHER" id="PTHR47526:SF3">
    <property type="entry name" value="PHD-TYPE DOMAIN-CONTAINING PROTEIN"/>
    <property type="match status" value="1"/>
</dbReference>
<evidence type="ECO:0000256" key="1">
    <source>
        <dbReference type="PROSITE-ProRule" id="PRU00325"/>
    </source>
</evidence>
<dbReference type="RefSeq" id="XP_045577558.1">
    <property type="nucleotide sequence ID" value="XM_045721602.1"/>
</dbReference>
<name>A0ABM3F2M3_SALSA</name>
<proteinExistence type="predicted"/>
<dbReference type="InterPro" id="IPR011604">
    <property type="entry name" value="PDDEXK-like_dom_sf"/>
</dbReference>
<sequence length="283" mass="31157">MVLKHSVPVIVVQSHCSCVAGSAMCKHLVALLYQTAHYSQQNIPAAPPVHSCTDTEQRWHKPRTLGVKPGPVDGIEFRKPTNSCADGIRSSLYKALNGYMPDMDLLRVSETYANFPPLTAPLVTTMEMSADVPLVESAFGPVQAGSVLSYQLPQLKTREIVKIADAPSPPILPLDGYRIQSSQCAYILSHQEQFHLKALETTYETSHKVEVATREQSSSPEWHRLRKTRITSSRFREVCHVRGETSADHLADVQGIWYADHGDEEGASHGASGCTGVLHTKEC</sequence>
<dbReference type="GeneID" id="123743740"/>
<dbReference type="InterPro" id="IPR011335">
    <property type="entry name" value="Restrct_endonuc-II-like"/>
</dbReference>
<accession>A0ABM3F2M3</accession>